<evidence type="ECO:0000313" key="2">
    <source>
        <dbReference type="EMBL" id="WOF22939.1"/>
    </source>
</evidence>
<evidence type="ECO:0000256" key="1">
    <source>
        <dbReference type="ARBA" id="ARBA00006479"/>
    </source>
</evidence>
<dbReference type="InterPro" id="IPR000600">
    <property type="entry name" value="ROK"/>
</dbReference>
<dbReference type="Gene3D" id="3.30.420.40">
    <property type="match status" value="4"/>
</dbReference>
<dbReference type="KEGG" id="mbet:N8K70_16325"/>
<comment type="similarity">
    <text evidence="1">Belongs to the ROK (NagC/XylR) family.</text>
</comment>
<accession>A0AA97FI04</accession>
<dbReference type="RefSeq" id="WP_317139410.1">
    <property type="nucleotide sequence ID" value="NZ_CP118157.1"/>
</dbReference>
<dbReference type="SUPFAM" id="SSF46785">
    <property type="entry name" value="Winged helix' DNA-binding domain"/>
    <property type="match status" value="1"/>
</dbReference>
<name>A0AA97FI04_9MICO</name>
<reference evidence="2 3" key="1">
    <citation type="submission" date="2023-02" db="EMBL/GenBank/DDBJ databases">
        <title>Microbacterium betulae sp. nov., isolated from birch wood.</title>
        <authorList>
            <person name="Pasciak M."/>
            <person name="Pawlik K.J."/>
            <person name="Martynowski D."/>
            <person name="Laczmanski L."/>
            <person name="Ciekot J."/>
            <person name="Szponar B."/>
            <person name="Wojcik-Fatla A."/>
            <person name="Mackiewicz B."/>
            <person name="Farian E."/>
            <person name="Cholewa G."/>
            <person name="Cholewa A."/>
            <person name="Dutkiewicz J."/>
        </authorList>
    </citation>
    <scope>NUCLEOTIDE SEQUENCE [LARGE SCALE GENOMIC DNA]</scope>
    <source>
        <strain evidence="2 3">AB</strain>
    </source>
</reference>
<dbReference type="Gene3D" id="1.10.10.10">
    <property type="entry name" value="Winged helix-like DNA-binding domain superfamily/Winged helix DNA-binding domain"/>
    <property type="match status" value="1"/>
</dbReference>
<protein>
    <submittedName>
        <fullName evidence="2">ROK family transcriptional regulator</fullName>
    </submittedName>
</protein>
<dbReference type="AlphaFoldDB" id="A0AA97FI04"/>
<dbReference type="PANTHER" id="PTHR18964:SF149">
    <property type="entry name" value="BIFUNCTIONAL UDP-N-ACETYLGLUCOSAMINE 2-EPIMERASE_N-ACETYLMANNOSAMINE KINASE"/>
    <property type="match status" value="1"/>
</dbReference>
<organism evidence="2 3">
    <name type="scientific">Microbacterium betulae</name>
    <dbReference type="NCBI Taxonomy" id="2981139"/>
    <lineage>
        <taxon>Bacteria</taxon>
        <taxon>Bacillati</taxon>
        <taxon>Actinomycetota</taxon>
        <taxon>Actinomycetes</taxon>
        <taxon>Micrococcales</taxon>
        <taxon>Microbacteriaceae</taxon>
        <taxon>Microbacterium</taxon>
    </lineage>
</organism>
<sequence>MMAGLDPRALRRVNTSVTLRALAVATKPLSMTAIASGTGLSRRTIELILDELVEAGWVDELERIPTTGAAGRPARRFELRAEHALLAAVRITTLEVSAVVADVRGRILSRARRPLRLYEQPRPTLDDAAELVHEALAAAGASVHRLRAGAIASGGAVDDDGVIRRLVHTREWSGVDLPAELNARIAVPWFADNDANLAALAERWRGAARDHDDVVWAILGARTGIGTLIRGRIHRGFQGAAGEIVEAASLPADAFHSHPVGGLTSPHDDDRLAALRTIDRAREGDEEAVALVDEFAAHIATILVTLSWTVAPSLFVLGGGLEDAGDLLLPRVEELLRRARTPDISLRKTELGAEAPLVGALRFVLDRMDVALFGPLVALDRAAPSPVPTPVVKEHP</sequence>
<gene>
    <name evidence="2" type="ORF">N8K70_16325</name>
</gene>
<keyword evidence="3" id="KW-1185">Reference proteome</keyword>
<dbReference type="EMBL" id="CP118157">
    <property type="protein sequence ID" value="WOF22939.1"/>
    <property type="molecule type" value="Genomic_DNA"/>
</dbReference>
<evidence type="ECO:0000313" key="3">
    <source>
        <dbReference type="Proteomes" id="UP001305498"/>
    </source>
</evidence>
<dbReference type="InterPro" id="IPR043129">
    <property type="entry name" value="ATPase_NBD"/>
</dbReference>
<dbReference type="InterPro" id="IPR036388">
    <property type="entry name" value="WH-like_DNA-bd_sf"/>
</dbReference>
<dbReference type="SUPFAM" id="SSF53067">
    <property type="entry name" value="Actin-like ATPase domain"/>
    <property type="match status" value="1"/>
</dbReference>
<proteinExistence type="inferred from homology"/>
<dbReference type="Proteomes" id="UP001305498">
    <property type="component" value="Chromosome"/>
</dbReference>
<dbReference type="InterPro" id="IPR036390">
    <property type="entry name" value="WH_DNA-bd_sf"/>
</dbReference>
<dbReference type="PANTHER" id="PTHR18964">
    <property type="entry name" value="ROK (REPRESSOR, ORF, KINASE) FAMILY"/>
    <property type="match status" value="1"/>
</dbReference>
<dbReference type="Pfam" id="PF00480">
    <property type="entry name" value="ROK"/>
    <property type="match status" value="2"/>
</dbReference>